<evidence type="ECO:0000256" key="3">
    <source>
        <dbReference type="ARBA" id="ARBA00023027"/>
    </source>
</evidence>
<gene>
    <name evidence="5" type="ORF">RRG08_063097</name>
</gene>
<proteinExistence type="inferred from homology"/>
<accession>A0AAE0YM94</accession>
<keyword evidence="6" id="KW-1185">Reference proteome</keyword>
<dbReference type="PROSITE" id="PS00061">
    <property type="entry name" value="ADH_SHORT"/>
    <property type="match status" value="1"/>
</dbReference>
<dbReference type="Pfam" id="PF00106">
    <property type="entry name" value="adh_short"/>
    <property type="match status" value="1"/>
</dbReference>
<dbReference type="InterPro" id="IPR036291">
    <property type="entry name" value="NAD(P)-bd_dom_sf"/>
</dbReference>
<keyword evidence="2" id="KW-0560">Oxidoreductase</keyword>
<dbReference type="Gene3D" id="3.40.50.720">
    <property type="entry name" value="NAD(P)-binding Rossmann-like Domain"/>
    <property type="match status" value="1"/>
</dbReference>
<evidence type="ECO:0000256" key="4">
    <source>
        <dbReference type="RuleBase" id="RU000363"/>
    </source>
</evidence>
<dbReference type="AlphaFoldDB" id="A0AAE0YM94"/>
<dbReference type="PANTHER" id="PTHR24322">
    <property type="entry name" value="PKSB"/>
    <property type="match status" value="1"/>
</dbReference>
<evidence type="ECO:0000313" key="5">
    <source>
        <dbReference type="EMBL" id="KAK3749814.1"/>
    </source>
</evidence>
<dbReference type="FunFam" id="3.40.50.720:FF:000202">
    <property type="entry name" value="Short-chain dehydrogenase/reductase family 16C member 6"/>
    <property type="match status" value="1"/>
</dbReference>
<dbReference type="PRINTS" id="PR00080">
    <property type="entry name" value="SDRFAMILY"/>
</dbReference>
<evidence type="ECO:0000256" key="2">
    <source>
        <dbReference type="ARBA" id="ARBA00023002"/>
    </source>
</evidence>
<evidence type="ECO:0000256" key="1">
    <source>
        <dbReference type="ARBA" id="ARBA00006484"/>
    </source>
</evidence>
<keyword evidence="3" id="KW-0520">NAD</keyword>
<dbReference type="InterPro" id="IPR002347">
    <property type="entry name" value="SDR_fam"/>
</dbReference>
<dbReference type="GO" id="GO:0005811">
    <property type="term" value="C:lipid droplet"/>
    <property type="evidence" value="ECO:0007669"/>
    <property type="project" value="TreeGrafter"/>
</dbReference>
<dbReference type="InterPro" id="IPR020904">
    <property type="entry name" value="Sc_DH/Rdtase_CS"/>
</dbReference>
<name>A0AAE0YM94_9GAST</name>
<comment type="similarity">
    <text evidence="1 4">Belongs to the short-chain dehydrogenases/reductases (SDR) family.</text>
</comment>
<dbReference type="CDD" id="cd05339">
    <property type="entry name" value="17beta-HSDXI-like_SDR_c"/>
    <property type="match status" value="1"/>
</dbReference>
<dbReference type="PANTHER" id="PTHR24322:SF736">
    <property type="entry name" value="RETINOL DEHYDROGENASE 10"/>
    <property type="match status" value="1"/>
</dbReference>
<dbReference type="SUPFAM" id="SSF51735">
    <property type="entry name" value="NAD(P)-binding Rossmann-fold domains"/>
    <property type="match status" value="1"/>
</dbReference>
<evidence type="ECO:0000313" key="6">
    <source>
        <dbReference type="Proteomes" id="UP001283361"/>
    </source>
</evidence>
<dbReference type="Proteomes" id="UP001283361">
    <property type="component" value="Unassembled WGS sequence"/>
</dbReference>
<protein>
    <submittedName>
        <fullName evidence="5">Uncharacterized protein</fullName>
    </submittedName>
</protein>
<sequence>MNLVLESIALFWRVTWLWLAAVYRAVAPISLQSRKDVTGWLAVITGSGSGVGRLLAVRLAHLGCRVVLWDVNQAGNEATADLIREAVPGAHVWTYTVDLAKREQIYHAAKQVKVEVGDVDILVNNAGIITGTQFLDSGDQLNVKTMEVNALSHLWAVKCFLPAMLRRNRGHLVTVASSAGLFGVPGMVDYSVSKFSAVGLIECLRLELLKQGKSGVKTTVVCPGYIDTGMFQGFKYRFPLLMRELKPTYVADKIIEAVQTDQHMLCLPRLFYILVMIKGIMPVTVCDALAEFTGALNTMDEFVGRKKD</sequence>
<reference evidence="5" key="1">
    <citation type="journal article" date="2023" name="G3 (Bethesda)">
        <title>A reference genome for the long-term kleptoplast-retaining sea slug Elysia crispata morphotype clarki.</title>
        <authorList>
            <person name="Eastman K.E."/>
            <person name="Pendleton A.L."/>
            <person name="Shaikh M.A."/>
            <person name="Suttiyut T."/>
            <person name="Ogas R."/>
            <person name="Tomko P."/>
            <person name="Gavelis G."/>
            <person name="Widhalm J.R."/>
            <person name="Wisecaver J.H."/>
        </authorList>
    </citation>
    <scope>NUCLEOTIDE SEQUENCE</scope>
    <source>
        <strain evidence="5">ECLA1</strain>
    </source>
</reference>
<dbReference type="EMBL" id="JAWDGP010005925">
    <property type="protein sequence ID" value="KAK3749814.1"/>
    <property type="molecule type" value="Genomic_DNA"/>
</dbReference>
<organism evidence="5 6">
    <name type="scientific">Elysia crispata</name>
    <name type="common">lettuce slug</name>
    <dbReference type="NCBI Taxonomy" id="231223"/>
    <lineage>
        <taxon>Eukaryota</taxon>
        <taxon>Metazoa</taxon>
        <taxon>Spiralia</taxon>
        <taxon>Lophotrochozoa</taxon>
        <taxon>Mollusca</taxon>
        <taxon>Gastropoda</taxon>
        <taxon>Heterobranchia</taxon>
        <taxon>Euthyneura</taxon>
        <taxon>Panpulmonata</taxon>
        <taxon>Sacoglossa</taxon>
        <taxon>Placobranchoidea</taxon>
        <taxon>Plakobranchidae</taxon>
        <taxon>Elysia</taxon>
    </lineage>
</organism>
<dbReference type="PRINTS" id="PR00081">
    <property type="entry name" value="GDHRDH"/>
</dbReference>
<comment type="caution">
    <text evidence="5">The sequence shown here is derived from an EMBL/GenBank/DDBJ whole genome shotgun (WGS) entry which is preliminary data.</text>
</comment>
<dbReference type="GO" id="GO:0016616">
    <property type="term" value="F:oxidoreductase activity, acting on the CH-OH group of donors, NAD or NADP as acceptor"/>
    <property type="evidence" value="ECO:0007669"/>
    <property type="project" value="TreeGrafter"/>
</dbReference>